<accession>A0A1M4RYR5</accession>
<protein>
    <submittedName>
        <fullName evidence="3">Bacterial alpha-l-rhamnosidase</fullName>
    </submittedName>
</protein>
<dbReference type="SUPFAM" id="SSF48208">
    <property type="entry name" value="Six-hairpin glycosidases"/>
    <property type="match status" value="1"/>
</dbReference>
<dbReference type="AlphaFoldDB" id="A0A1M4RYR5"/>
<proteinExistence type="predicted"/>
<dbReference type="Gene3D" id="2.60.420.10">
    <property type="entry name" value="Maltose phosphorylase, domain 3"/>
    <property type="match status" value="1"/>
</dbReference>
<sequence>MPVTATPAPLTPLEVPHLPPKWTAVWITSLEEISDAKLVDLGYEHDIRPFGRAVFSREVALDAVPAHAWCHVAADSRYVLAINGTEVGAGPVRSQPDRLCYDTYDVAALLRRGTNTIEATVTYYGTPNAFWMPPRGSVNFGKAPCLALEMRDGDGTLLTATDASWTCTPLTGWSLAEEPSVIGAGGLISVPNERYDATVAPAASRPASVPITTHHNSVNRSTPAVYPYNLLRPRPIANPETTLRLPARITVQNSAESLHEVNPVLRAAEYFTQADLTSTPPADWSGSVTVTVPESGTIGVGLDFGRIVFGRTRLDVRTGGERDEWRLSASQRETYSFADRMNTVGQVAGFGAHAVGELAYRGFESNGFRYLLLLIEAAPGTEVTLREITVAEALYPFTGDHAFTCDDAELNALYAAGRRTVALNSKDAFTDCPTREQRAWVGDGWVHQLVHLTCSDDWRLAARYVDLADSPRSDGLLPKAVSGETEFGGWCTIPDWSLYWIHGLAQLHDYAGDLAVTARHLPTARRILTWYADYVDDSGLVADASEWNLVDWSATFLDGRSALINGLFALALGEYARMSADVGNAADATWARELLAGVKAGFEDLWDPQRCCYVDHVDGSGDARAASQLANALPLLAGIVPEDRTEDVVRLLTDTEHLVVRSWIGANGVYDEQLIIDNIHGVQRVTWDTETEHVRAEPFASALVHEALAAAGRTDAVVDDMRRWSEFLADGYDTFGECWGWGTPCHGWSSCPTSDLVRHVLGVRPEQPGFARAVVAPRPDLAPGLHGSAPTPAGPITVSCTADAVRVTSPVPFTFITPSGSTSRHDAGEYVLPLQV</sequence>
<dbReference type="Gene3D" id="1.50.10.10">
    <property type="match status" value="1"/>
</dbReference>
<evidence type="ECO:0000313" key="4">
    <source>
        <dbReference type="Proteomes" id="UP000184291"/>
    </source>
</evidence>
<dbReference type="Pfam" id="PF17389">
    <property type="entry name" value="Bac_rhamnosid6H"/>
    <property type="match status" value="1"/>
</dbReference>
<dbReference type="EMBL" id="FQTT01000009">
    <property type="protein sequence ID" value="SHE25050.1"/>
    <property type="molecule type" value="Genomic_DNA"/>
</dbReference>
<reference evidence="4" key="1">
    <citation type="submission" date="2016-09" db="EMBL/GenBank/DDBJ databases">
        <authorList>
            <person name="Strepis N."/>
        </authorList>
    </citation>
    <scope>NUCLEOTIDE SEQUENCE [LARGE SCALE GENOMIC DNA]</scope>
</reference>
<evidence type="ECO:0000259" key="2">
    <source>
        <dbReference type="Pfam" id="PF17389"/>
    </source>
</evidence>
<feature type="domain" description="Alpha-L-rhamnosidase six-hairpin glycosidase" evidence="2">
    <location>
        <begin position="402"/>
        <end position="654"/>
    </location>
</feature>
<dbReference type="STRING" id="1892869.ACGLYG10_1262"/>
<name>A0A1M4RYR5_9ACTO</name>
<feature type="domain" description="Bacterial alpha-L-rhamnosidase N-terminal" evidence="1">
    <location>
        <begin position="66"/>
        <end position="168"/>
    </location>
</feature>
<keyword evidence="4" id="KW-1185">Reference proteome</keyword>
<dbReference type="Gene3D" id="2.60.120.260">
    <property type="entry name" value="Galactose-binding domain-like"/>
    <property type="match status" value="1"/>
</dbReference>
<dbReference type="Proteomes" id="UP000184291">
    <property type="component" value="Unassembled WGS sequence"/>
</dbReference>
<dbReference type="InterPro" id="IPR013737">
    <property type="entry name" value="Bac_rhamnosid_N"/>
</dbReference>
<dbReference type="InterPro" id="IPR008928">
    <property type="entry name" value="6-hairpin_glycosidase_sf"/>
</dbReference>
<dbReference type="Pfam" id="PF08531">
    <property type="entry name" value="Bac_rhamnosid_N"/>
    <property type="match status" value="1"/>
</dbReference>
<evidence type="ECO:0000313" key="3">
    <source>
        <dbReference type="EMBL" id="SHE25050.1"/>
    </source>
</evidence>
<gene>
    <name evidence="3" type="ORF">ACGLYG10_1262</name>
</gene>
<dbReference type="PANTHER" id="PTHR34987:SF2">
    <property type="entry name" value="B, PUTATIVE (AFU_ORTHOLOGUE AFUA_7G05040)-RELATED"/>
    <property type="match status" value="1"/>
</dbReference>
<dbReference type="RefSeq" id="WP_073329103.1">
    <property type="nucleotide sequence ID" value="NZ_FQTT01000009.1"/>
</dbReference>
<dbReference type="GO" id="GO:0005975">
    <property type="term" value="P:carbohydrate metabolic process"/>
    <property type="evidence" value="ECO:0007669"/>
    <property type="project" value="InterPro"/>
</dbReference>
<evidence type="ECO:0000259" key="1">
    <source>
        <dbReference type="Pfam" id="PF08531"/>
    </source>
</evidence>
<organism evidence="3 4">
    <name type="scientific">Actinomyces glycerinitolerans</name>
    <dbReference type="NCBI Taxonomy" id="1892869"/>
    <lineage>
        <taxon>Bacteria</taxon>
        <taxon>Bacillati</taxon>
        <taxon>Actinomycetota</taxon>
        <taxon>Actinomycetes</taxon>
        <taxon>Actinomycetales</taxon>
        <taxon>Actinomycetaceae</taxon>
        <taxon>Actinomyces</taxon>
    </lineage>
</organism>
<dbReference type="PANTHER" id="PTHR34987">
    <property type="entry name" value="C, PUTATIVE (AFU_ORTHOLOGUE AFUA_3G02880)-RELATED"/>
    <property type="match status" value="1"/>
</dbReference>
<dbReference type="InterPro" id="IPR012341">
    <property type="entry name" value="6hp_glycosidase-like_sf"/>
</dbReference>
<dbReference type="InterPro" id="IPR035396">
    <property type="entry name" value="Bac_rhamnosid6H"/>
</dbReference>